<evidence type="ECO:0000256" key="1">
    <source>
        <dbReference type="ARBA" id="ARBA00004141"/>
    </source>
</evidence>
<evidence type="ECO:0000256" key="7">
    <source>
        <dbReference type="ARBA" id="ARBA00023136"/>
    </source>
</evidence>
<accession>A0A0B8ZXQ7</accession>
<dbReference type="InterPro" id="IPR058533">
    <property type="entry name" value="Cation_efflux_TM"/>
</dbReference>
<reference evidence="11 12" key="1">
    <citation type="submission" date="2014-11" db="EMBL/GenBank/DDBJ databases">
        <title>Draft Genome Sequence of Brevibacterium linens AE038-8.</title>
        <authorList>
            <person name="Maizel D."/>
            <person name="Utturkar S.M."/>
            <person name="Brown S.D."/>
            <person name="Ferrero M."/>
            <person name="Rosen B.P."/>
        </authorList>
    </citation>
    <scope>NUCLEOTIDE SEQUENCE [LARGE SCALE GENOMIC DNA]</scope>
    <source>
        <strain evidence="11 12">AE038-8</strain>
    </source>
</reference>
<dbReference type="InterPro" id="IPR050681">
    <property type="entry name" value="CDF/SLC30A"/>
</dbReference>
<dbReference type="PATRIC" id="fig|1703.6.peg.3226"/>
<evidence type="ECO:0000313" key="12">
    <source>
        <dbReference type="Proteomes" id="UP000031488"/>
    </source>
</evidence>
<evidence type="ECO:0000256" key="6">
    <source>
        <dbReference type="ARBA" id="ARBA00023065"/>
    </source>
</evidence>
<dbReference type="GO" id="GO:0005385">
    <property type="term" value="F:zinc ion transmembrane transporter activity"/>
    <property type="evidence" value="ECO:0007669"/>
    <property type="project" value="TreeGrafter"/>
</dbReference>
<dbReference type="PANTHER" id="PTHR11562">
    <property type="entry name" value="CATION EFFLUX PROTEIN/ ZINC TRANSPORTER"/>
    <property type="match status" value="1"/>
</dbReference>
<dbReference type="Gene3D" id="1.20.1510.10">
    <property type="entry name" value="Cation efflux protein transmembrane domain"/>
    <property type="match status" value="1"/>
</dbReference>
<dbReference type="EMBL" id="JTJZ01000022">
    <property type="protein sequence ID" value="KHS51197.1"/>
    <property type="molecule type" value="Genomic_DNA"/>
</dbReference>
<evidence type="ECO:0000256" key="2">
    <source>
        <dbReference type="ARBA" id="ARBA00008873"/>
    </source>
</evidence>
<feature type="transmembrane region" description="Helical" evidence="8">
    <location>
        <begin position="148"/>
        <end position="174"/>
    </location>
</feature>
<keyword evidence="6" id="KW-0406">Ion transport</keyword>
<dbReference type="PANTHER" id="PTHR11562:SF17">
    <property type="entry name" value="RE54080P-RELATED"/>
    <property type="match status" value="1"/>
</dbReference>
<name>A0A0B8ZXQ7_BRELN</name>
<comment type="similarity">
    <text evidence="2">Belongs to the cation diffusion facilitator (CDF) transporter (TC 2.A.4) family. SLC30A subfamily.</text>
</comment>
<keyword evidence="3" id="KW-0813">Transport</keyword>
<dbReference type="InterPro" id="IPR036837">
    <property type="entry name" value="Cation_efflux_CTD_sf"/>
</dbReference>
<dbReference type="InterPro" id="IPR027470">
    <property type="entry name" value="Cation_efflux_CTD"/>
</dbReference>
<dbReference type="Pfam" id="PF16916">
    <property type="entry name" value="ZT_dimer"/>
    <property type="match status" value="1"/>
</dbReference>
<dbReference type="NCBIfam" id="TIGR01297">
    <property type="entry name" value="CDF"/>
    <property type="match status" value="1"/>
</dbReference>
<evidence type="ECO:0000256" key="5">
    <source>
        <dbReference type="ARBA" id="ARBA00022989"/>
    </source>
</evidence>
<evidence type="ECO:0000256" key="4">
    <source>
        <dbReference type="ARBA" id="ARBA00022692"/>
    </source>
</evidence>
<feature type="domain" description="Cation efflux protein cytoplasmic" evidence="10">
    <location>
        <begin position="210"/>
        <end position="288"/>
    </location>
</feature>
<evidence type="ECO:0000313" key="11">
    <source>
        <dbReference type="EMBL" id="KHS51197.1"/>
    </source>
</evidence>
<proteinExistence type="inferred from homology"/>
<dbReference type="InterPro" id="IPR027469">
    <property type="entry name" value="Cation_efflux_TMD_sf"/>
</dbReference>
<dbReference type="STRING" id="1703.BLSMQ_3636"/>
<comment type="subcellular location">
    <subcellularLocation>
        <location evidence="1">Membrane</location>
        <topology evidence="1">Multi-pass membrane protein</topology>
    </subcellularLocation>
</comment>
<feature type="domain" description="Cation efflux protein transmembrane" evidence="9">
    <location>
        <begin position="16"/>
        <end position="206"/>
    </location>
</feature>
<keyword evidence="5 8" id="KW-1133">Transmembrane helix</keyword>
<sequence length="302" mass="32467">MAQDHSHSSGSKRQLKIVFGIVAAIFVFQLIGSVLTGSLALLIDTGHNAVDLIGIGIALFAATLVNKPSGGQKTWGFRRAEVLAAGAQATLLLGLGVYSLIEGIRRFFVPPEVPGPGLLLFGALGLVGNIVSIFILSSSKEDSLNLKAAFLEVIADALGSVAVILAALAIWLFGWERADAVAALIIAALIVPRAFAILRETGSILLEVAPKELDLDKVREHLESVEHVQQVHDLHVTRIDSNLPVLTAHVVLADECFYDGHAPRILKALQECLTEHHKIAIEHSTFQFDRAEDVAEETHTHD</sequence>
<dbReference type="RefSeq" id="WP_039211980.1">
    <property type="nucleotide sequence ID" value="NZ_CP186330.1"/>
</dbReference>
<feature type="transmembrane region" description="Helical" evidence="8">
    <location>
        <begin position="113"/>
        <end position="136"/>
    </location>
</feature>
<protein>
    <submittedName>
        <fullName evidence="11">Cation diffusion facilitator family transporter</fullName>
    </submittedName>
</protein>
<organism evidence="11 12">
    <name type="scientific">Brevibacterium linens</name>
    <dbReference type="NCBI Taxonomy" id="1703"/>
    <lineage>
        <taxon>Bacteria</taxon>
        <taxon>Bacillati</taxon>
        <taxon>Actinomycetota</taxon>
        <taxon>Actinomycetes</taxon>
        <taxon>Micrococcales</taxon>
        <taxon>Brevibacteriaceae</taxon>
        <taxon>Brevibacterium</taxon>
    </lineage>
</organism>
<dbReference type="Pfam" id="PF01545">
    <property type="entry name" value="Cation_efflux"/>
    <property type="match status" value="1"/>
</dbReference>
<feature type="transmembrane region" description="Helical" evidence="8">
    <location>
        <begin position="80"/>
        <end position="101"/>
    </location>
</feature>
<dbReference type="AlphaFoldDB" id="A0A0B8ZXQ7"/>
<dbReference type="SUPFAM" id="SSF160240">
    <property type="entry name" value="Cation efflux protein cytoplasmic domain-like"/>
    <property type="match status" value="1"/>
</dbReference>
<keyword evidence="4 8" id="KW-0812">Transmembrane</keyword>
<dbReference type="Proteomes" id="UP000031488">
    <property type="component" value="Unassembled WGS sequence"/>
</dbReference>
<dbReference type="InterPro" id="IPR002524">
    <property type="entry name" value="Cation_efflux"/>
</dbReference>
<dbReference type="SUPFAM" id="SSF161111">
    <property type="entry name" value="Cation efflux protein transmembrane domain-like"/>
    <property type="match status" value="1"/>
</dbReference>
<dbReference type="GO" id="GO:0005886">
    <property type="term" value="C:plasma membrane"/>
    <property type="evidence" value="ECO:0007669"/>
    <property type="project" value="TreeGrafter"/>
</dbReference>
<feature type="transmembrane region" description="Helical" evidence="8">
    <location>
        <begin position="17"/>
        <end position="43"/>
    </location>
</feature>
<gene>
    <name evidence="11" type="ORF">AE0388_3269</name>
</gene>
<keyword evidence="12" id="KW-1185">Reference proteome</keyword>
<keyword evidence="7 8" id="KW-0472">Membrane</keyword>
<feature type="transmembrane region" description="Helical" evidence="8">
    <location>
        <begin position="180"/>
        <end position="198"/>
    </location>
</feature>
<evidence type="ECO:0000259" key="9">
    <source>
        <dbReference type="Pfam" id="PF01545"/>
    </source>
</evidence>
<evidence type="ECO:0000259" key="10">
    <source>
        <dbReference type="Pfam" id="PF16916"/>
    </source>
</evidence>
<evidence type="ECO:0000256" key="3">
    <source>
        <dbReference type="ARBA" id="ARBA00022448"/>
    </source>
</evidence>
<dbReference type="OrthoDB" id="9809646at2"/>
<comment type="caution">
    <text evidence="11">The sequence shown here is derived from an EMBL/GenBank/DDBJ whole genome shotgun (WGS) entry which is preliminary data.</text>
</comment>
<evidence type="ECO:0000256" key="8">
    <source>
        <dbReference type="SAM" id="Phobius"/>
    </source>
</evidence>